<reference evidence="5 6" key="1">
    <citation type="submission" date="2017-03" db="EMBL/GenBank/DDBJ databases">
        <title>Genomes of endolithic fungi from Antarctica.</title>
        <authorList>
            <person name="Coleine C."/>
            <person name="Masonjones S."/>
            <person name="Stajich J.E."/>
        </authorList>
    </citation>
    <scope>NUCLEOTIDE SEQUENCE [LARGE SCALE GENOMIC DNA]</scope>
    <source>
        <strain evidence="5 6">CCFEE 5187</strain>
    </source>
</reference>
<dbReference type="Proteomes" id="UP000308768">
    <property type="component" value="Unassembled WGS sequence"/>
</dbReference>
<keyword evidence="2" id="KW-0645">Protease</keyword>
<dbReference type="InterPro" id="IPR038765">
    <property type="entry name" value="Papain-like_cys_pep_sf"/>
</dbReference>
<evidence type="ECO:0000313" key="6">
    <source>
        <dbReference type="Proteomes" id="UP000308768"/>
    </source>
</evidence>
<keyword evidence="3" id="KW-0378">Hydrolase</keyword>
<evidence type="ECO:0000256" key="3">
    <source>
        <dbReference type="ARBA" id="ARBA00022801"/>
    </source>
</evidence>
<protein>
    <recommendedName>
        <fullName evidence="4">Ubiquitin-like protease family profile domain-containing protein</fullName>
    </recommendedName>
</protein>
<comment type="caution">
    <text evidence="5">The sequence shown here is derived from an EMBL/GenBank/DDBJ whole genome shotgun (WGS) entry which is preliminary data.</text>
</comment>
<comment type="similarity">
    <text evidence="1">Belongs to the peptidase C48 family.</text>
</comment>
<organism evidence="5 6">
    <name type="scientific">Cryomyces minteri</name>
    <dbReference type="NCBI Taxonomy" id="331657"/>
    <lineage>
        <taxon>Eukaryota</taxon>
        <taxon>Fungi</taxon>
        <taxon>Dikarya</taxon>
        <taxon>Ascomycota</taxon>
        <taxon>Pezizomycotina</taxon>
        <taxon>Dothideomycetes</taxon>
        <taxon>Dothideomycetes incertae sedis</taxon>
        <taxon>Cryomyces</taxon>
    </lineage>
</organism>
<dbReference type="Pfam" id="PF02902">
    <property type="entry name" value="Peptidase_C48"/>
    <property type="match status" value="1"/>
</dbReference>
<evidence type="ECO:0000256" key="2">
    <source>
        <dbReference type="ARBA" id="ARBA00022670"/>
    </source>
</evidence>
<sequence length="274" mass="30273">MDILKTDSGSQYKIQSLSDDWETPVEMLLSRILTSETQKFSGLGVGELAESLVSGGWMRDDVVSAYVKLLAGTCNEIPASRRKVAVLPMEFFEALDAEKVHGKLQMESVLGGTSPHELLSMQRLIVPIFLVAERHYVLVVVQPPVKQICLLDTDRTTRSTRDHGMSQPHTKVANWVKATIGRESWDGWVTVVRNDAPQQPIAGDCGPAMLFLARLSMVSTTPTTTSDELVQGKAFGEQIERFRKRIAAELLAEKLNPDSGDAQKLLIATSNFFD</sequence>
<evidence type="ECO:0000313" key="5">
    <source>
        <dbReference type="EMBL" id="TKA63029.1"/>
    </source>
</evidence>
<gene>
    <name evidence="5" type="ORF">B0A49_08964</name>
</gene>
<dbReference type="AlphaFoldDB" id="A0A4V5NDE5"/>
<dbReference type="SUPFAM" id="SSF54001">
    <property type="entry name" value="Cysteine proteinases"/>
    <property type="match status" value="1"/>
</dbReference>
<dbReference type="InterPro" id="IPR003653">
    <property type="entry name" value="Peptidase_C48_C"/>
</dbReference>
<evidence type="ECO:0000259" key="4">
    <source>
        <dbReference type="PROSITE" id="PS50600"/>
    </source>
</evidence>
<dbReference type="GO" id="GO:0019783">
    <property type="term" value="F:ubiquitin-like protein peptidase activity"/>
    <property type="evidence" value="ECO:0007669"/>
    <property type="project" value="UniProtKB-ARBA"/>
</dbReference>
<dbReference type="GO" id="GO:0008234">
    <property type="term" value="F:cysteine-type peptidase activity"/>
    <property type="evidence" value="ECO:0007669"/>
    <property type="project" value="InterPro"/>
</dbReference>
<accession>A0A4V5NDE5</accession>
<feature type="domain" description="Ubiquitin-like protease family profile" evidence="4">
    <location>
        <begin position="33"/>
        <end position="216"/>
    </location>
</feature>
<evidence type="ECO:0000256" key="1">
    <source>
        <dbReference type="ARBA" id="ARBA00005234"/>
    </source>
</evidence>
<dbReference type="GO" id="GO:0006508">
    <property type="term" value="P:proteolysis"/>
    <property type="evidence" value="ECO:0007669"/>
    <property type="project" value="UniProtKB-KW"/>
</dbReference>
<name>A0A4V5NDE5_9PEZI</name>
<dbReference type="PROSITE" id="PS50600">
    <property type="entry name" value="ULP_PROTEASE"/>
    <property type="match status" value="1"/>
</dbReference>
<keyword evidence="6" id="KW-1185">Reference proteome</keyword>
<dbReference type="EMBL" id="NAJN01001464">
    <property type="protein sequence ID" value="TKA63029.1"/>
    <property type="molecule type" value="Genomic_DNA"/>
</dbReference>
<dbReference type="Gene3D" id="3.40.395.10">
    <property type="entry name" value="Adenoviral Proteinase, Chain A"/>
    <property type="match status" value="1"/>
</dbReference>
<proteinExistence type="inferred from homology"/>